<comment type="similarity">
    <text evidence="8">Belongs to the Nup188 family.</text>
</comment>
<protein>
    <recommendedName>
        <fullName evidence="9">Nucleoporin NUP188</fullName>
    </recommendedName>
</protein>
<proteinExistence type="inferred from homology"/>
<keyword evidence="7" id="KW-0539">Nucleus</keyword>
<evidence type="ECO:0000256" key="2">
    <source>
        <dbReference type="ARBA" id="ARBA00022448"/>
    </source>
</evidence>
<evidence type="ECO:0000256" key="7">
    <source>
        <dbReference type="ARBA" id="ARBA00023242"/>
    </source>
</evidence>
<dbReference type="PANTHER" id="PTHR31431">
    <property type="entry name" value="NUCLEOPORIN NUP188 HOMOLOG"/>
    <property type="match status" value="1"/>
</dbReference>
<feature type="domain" description="Nuclear pore protein Nup188 C-terminal" evidence="12">
    <location>
        <begin position="1466"/>
        <end position="1847"/>
    </location>
</feature>
<evidence type="ECO:0000259" key="11">
    <source>
        <dbReference type="Pfam" id="PF10487"/>
    </source>
</evidence>
<dbReference type="GO" id="GO:0044611">
    <property type="term" value="C:nuclear pore inner ring"/>
    <property type="evidence" value="ECO:0007669"/>
    <property type="project" value="TreeGrafter"/>
</dbReference>
<evidence type="ECO:0000256" key="10">
    <source>
        <dbReference type="SAM" id="MobiDB-lite"/>
    </source>
</evidence>
<name>A0AAD5RI43_9PEZI</name>
<dbReference type="GO" id="GO:0006405">
    <property type="term" value="P:RNA export from nucleus"/>
    <property type="evidence" value="ECO:0007669"/>
    <property type="project" value="TreeGrafter"/>
</dbReference>
<feature type="compositionally biased region" description="Basic and acidic residues" evidence="10">
    <location>
        <begin position="1157"/>
        <end position="1178"/>
    </location>
</feature>
<dbReference type="Proteomes" id="UP001201980">
    <property type="component" value="Unassembled WGS sequence"/>
</dbReference>
<dbReference type="Gene3D" id="1.25.10.70">
    <property type="match status" value="1"/>
</dbReference>
<evidence type="ECO:0000256" key="8">
    <source>
        <dbReference type="ARBA" id="ARBA00038387"/>
    </source>
</evidence>
<keyword evidence="2" id="KW-0813">Transport</keyword>
<keyword evidence="6" id="KW-0906">Nuclear pore complex</keyword>
<dbReference type="InterPro" id="IPR044840">
    <property type="entry name" value="Nup188"/>
</dbReference>
<dbReference type="GO" id="GO:0006606">
    <property type="term" value="P:protein import into nucleus"/>
    <property type="evidence" value="ECO:0007669"/>
    <property type="project" value="TreeGrafter"/>
</dbReference>
<evidence type="ECO:0000256" key="6">
    <source>
        <dbReference type="ARBA" id="ARBA00023132"/>
    </source>
</evidence>
<dbReference type="GO" id="GO:0051028">
    <property type="term" value="P:mRNA transport"/>
    <property type="evidence" value="ECO:0007669"/>
    <property type="project" value="UniProtKB-KW"/>
</dbReference>
<evidence type="ECO:0000256" key="5">
    <source>
        <dbReference type="ARBA" id="ARBA00023010"/>
    </source>
</evidence>
<keyword evidence="15" id="KW-1185">Reference proteome</keyword>
<keyword evidence="3" id="KW-0509">mRNA transport</keyword>
<organism evidence="14 15">
    <name type="scientific">Zalerion maritima</name>
    <dbReference type="NCBI Taxonomy" id="339359"/>
    <lineage>
        <taxon>Eukaryota</taxon>
        <taxon>Fungi</taxon>
        <taxon>Dikarya</taxon>
        <taxon>Ascomycota</taxon>
        <taxon>Pezizomycotina</taxon>
        <taxon>Sordariomycetes</taxon>
        <taxon>Lulworthiomycetidae</taxon>
        <taxon>Lulworthiales</taxon>
        <taxon>Lulworthiaceae</taxon>
        <taxon>Zalerion</taxon>
    </lineage>
</organism>
<evidence type="ECO:0000313" key="14">
    <source>
        <dbReference type="EMBL" id="KAJ2893761.1"/>
    </source>
</evidence>
<evidence type="ECO:0000256" key="3">
    <source>
        <dbReference type="ARBA" id="ARBA00022816"/>
    </source>
</evidence>
<accession>A0AAD5RI43</accession>
<evidence type="ECO:0000256" key="1">
    <source>
        <dbReference type="ARBA" id="ARBA00004567"/>
    </source>
</evidence>
<gene>
    <name evidence="14" type="ORF">MKZ38_008282</name>
</gene>
<reference evidence="14" key="1">
    <citation type="submission" date="2022-07" db="EMBL/GenBank/DDBJ databases">
        <title>Draft genome sequence of Zalerion maritima ATCC 34329, a (micro)plastics degrading marine fungus.</title>
        <authorList>
            <person name="Paco A."/>
            <person name="Goncalves M.F.M."/>
            <person name="Rocha-Santos T.A.P."/>
            <person name="Alves A."/>
        </authorList>
    </citation>
    <scope>NUCLEOTIDE SEQUENCE</scope>
    <source>
        <strain evidence="14">ATCC 34329</strain>
    </source>
</reference>
<feature type="region of interest" description="Disordered" evidence="10">
    <location>
        <begin position="1157"/>
        <end position="1181"/>
    </location>
</feature>
<comment type="subcellular location">
    <subcellularLocation>
        <location evidence="1">Nucleus</location>
        <location evidence="1">Nuclear pore complex</location>
    </subcellularLocation>
</comment>
<feature type="domain" description="Nucleoporin Nup188 N-terminal" evidence="11">
    <location>
        <begin position="169"/>
        <end position="424"/>
    </location>
</feature>
<dbReference type="PANTHER" id="PTHR31431:SF1">
    <property type="entry name" value="NUCLEOPORIN NUP188"/>
    <property type="match status" value="1"/>
</dbReference>
<evidence type="ECO:0000259" key="12">
    <source>
        <dbReference type="Pfam" id="PF18378"/>
    </source>
</evidence>
<dbReference type="Pfam" id="PF10487">
    <property type="entry name" value="Nup188_N"/>
    <property type="match status" value="1"/>
</dbReference>
<evidence type="ECO:0000256" key="9">
    <source>
        <dbReference type="ARBA" id="ARBA00040174"/>
    </source>
</evidence>
<comment type="caution">
    <text evidence="14">The sequence shown here is derived from an EMBL/GenBank/DDBJ whole genome shotgun (WGS) entry which is preliminary data.</text>
</comment>
<dbReference type="EMBL" id="JAKWBI020000570">
    <property type="protein sequence ID" value="KAJ2893761.1"/>
    <property type="molecule type" value="Genomic_DNA"/>
</dbReference>
<evidence type="ECO:0000259" key="13">
    <source>
        <dbReference type="Pfam" id="PF21093"/>
    </source>
</evidence>
<evidence type="ECO:0000256" key="4">
    <source>
        <dbReference type="ARBA" id="ARBA00022927"/>
    </source>
</evidence>
<dbReference type="Pfam" id="PF21093">
    <property type="entry name" value="Nup188_N-subdom_III"/>
    <property type="match status" value="1"/>
</dbReference>
<evidence type="ECO:0000313" key="15">
    <source>
        <dbReference type="Proteomes" id="UP001201980"/>
    </source>
</evidence>
<dbReference type="InterPro" id="IPR018864">
    <property type="entry name" value="Nucleoporin_Nup188_N"/>
</dbReference>
<dbReference type="InterPro" id="IPR041634">
    <property type="entry name" value="Nup188_C"/>
</dbReference>
<sequence>MSIQNFYLPALEPLLKGETTLLPWALVGSALSDTSGKRQECALLLEFLNDAYVQTLFAEPSKTFAPSSQQSKSVFENLTSPIQIAPTPNGRYDVKQIKEDTKWLSETVTINEETALRIILVEFQSRAQNQLRGPLSTQDVVNLQDAAGLTNSQASSIFPSLNFTNTMDADSLWSEFDEPKSRKRRLLETYFTERRYFMMSADYVLSKKLRGRLPTAPIAISSSNGSQQQQVALPGGPDKQMYQDMLLKYLQLLEETLESAALPLESTIQEAEFVTAELEQEWTKSHLAVAVHALGVIFQVLDMKECNFAPISIIDKWFEFVGHFGFLDGLQAVNEEIGELIAPLRCLVSVTTLKVLNLPEALAYLLGESTSEDDEDPYVTDSQLLEKIHQVIMDASEAGSITASPAIFAWTILTHLMFSSHQSRVEKRDSTQQMRAVTNFEQNMDLEMQPRPGRRNSDASMVSMEAAAYDNFLSSVGMHLDFQIMEQTAASVIGKGEIFYMVSEMSSGLGDSLAAMFPPGIGSRMRIVLIKFIGCTHPFVQYQEEPVSALLATLSGNRSYWDLLRANELDADADVLAQSLQDPSFLDPYFFQSLNRYPLEFMPFIEFSRALSGCLTLPEESKEAGLIPKLLSATPTLTFVLPSEFQQYELTSDGDNSNAFVLLDDLNLFPENTIAWGRGSAGTTPFVIPASTRGRFITDSGHIVQLDYTHSALSLLGKRLEASLYGRQYQPVLGDLETDQIAASISLMATLLQTGIQNASRRGNNAPWEDGTDLLEEFGAALTRNKDITTIICEVLDHYLQEELADPDSNVMAILTACVQFLHAILPIVPGRVWSYMTRCALLNTESSAGRLSRITANLDMVFDRFDFLVSSMLLMFDMVESAMTSSVQRKAGVQLKGRVENLWAGTSDKLLARVCFSVAQTTVDIFENSSTWRFSSELHRTVLMRNVVPILNRIVKYAFILGDSKPPGVLTACLFPAASYIVDSFLTPSAGSLRFQPLLTTFIVSFQLQEATLYPRRKEAYTDRLISCLEFATTLVRVANVMEKPQTIVEAQLFKSASLLARVCAVNSTFRRHSLELLEALVLSAASGSGEPPSLLGYLSAQATRSFLALLSTLDKPFNQTIEVNRIWRFFSAIVRNRQQWMANCLLTGKMPRDSIRKSGDVNKGRKDESKKEEKTETSPTSVLKIGADRLAKINEIPASESLVILEFLTSALNYYPWTIFTVHKQGELLDGLRQYMHFLPPSLSTAKANITRAIHQARIGAHLAEFFAMLIYHLRQIGDADELAEHVMQDLDYCLREGVAVSGYNTSLHVNLGRNFEKQYAGCKLEDFKRTLLEPRELGSEFFYALDYADTMLKFDPGWVGKKNNGFKSELERANNNLSLVDAQVALFHSWEFLLVELTNCLRKNEQLPTKMMQVARQCLDANEATHGPERFFQQVSQSRANLCLLLIQRLAGKAPKFAELTALLQTVWSSISATSAPFTAGDPNYYRTLLKILFVTLRAYSHYNSEETINIQAVRIEQAILNIIDKVVGQNFRTLVTLVHDPEVESDPSDIALLTAILQACLSMPGMDENQTQILNILSSHDALHVAIALYSWSDKLALSESKRATTSVNGVAGESDPIYGELSLLFLRELSALPQIAETMAAEGLLSQIASASITSYIRRPTVGPLSDSLAAQRCYSIWVKGILPILVHVLKAVGATIAPEVALVLNQFPHLLAQSVQRLEPPAKTRISSSARGGKADSGYVTLLALSELQHIALLNGELTALRVAQPGLIPEIKWDSRTAEENLDLWLNGSRRLLRERIVALGTREVEWRSQRLNAEDQRRMDCDNRLEQRVVAALVESRAVIGMGDRVDGNDGGA</sequence>
<keyword evidence="4" id="KW-0653">Protein transport</keyword>
<keyword evidence="5" id="KW-0811">Translocation</keyword>
<dbReference type="Pfam" id="PF21094">
    <property type="entry name" value="Nup188_SH3-like"/>
    <property type="match status" value="1"/>
</dbReference>
<dbReference type="Pfam" id="PF18378">
    <property type="entry name" value="Nup188_C"/>
    <property type="match status" value="1"/>
</dbReference>
<dbReference type="GO" id="GO:0017056">
    <property type="term" value="F:structural constituent of nuclear pore"/>
    <property type="evidence" value="ECO:0007669"/>
    <property type="project" value="InterPro"/>
</dbReference>
<feature type="domain" description="Nucleoporin Nup188 N-terminal subdomain III" evidence="13">
    <location>
        <begin position="745"/>
        <end position="1151"/>
    </location>
</feature>
<dbReference type="InterPro" id="IPR048883">
    <property type="entry name" value="Nup188_N-subdom_III"/>
</dbReference>